<dbReference type="Proteomes" id="UP000037175">
    <property type="component" value="Unassembled WGS sequence"/>
</dbReference>
<dbReference type="EMBL" id="LGTE01000022">
    <property type="protein sequence ID" value="KNZ68747.1"/>
    <property type="molecule type" value="Genomic_DNA"/>
</dbReference>
<dbReference type="Pfam" id="PF21455">
    <property type="entry name" value="PylD_N"/>
    <property type="match status" value="1"/>
</dbReference>
<sequence>MTRLKTEDICHIEASLEKYNRDLIAKTGATLGQIAAYAAETREEKVCRNFKVAVIPLTCGRGIIEGFTQTIASITGFLGFNSFVTKNTDAGGVAEAVEKGAEILMMADDDKFVAINRVTGRVSDNGEATGRGYAAALDLMTGGLRNRNVLILGAGPVGKGAALALARLGAKISVYDIEPGCSNRLAEEVREKTGITVRTEEKLDRALLVNKIIYDATPTPSFIHKKHITPDTFIAAPGIPLGVDGEALPEVADRLLHDPLEIGVATMIYDVCKQA</sequence>
<dbReference type="Pfam" id="PF01262">
    <property type="entry name" value="AlaDh_PNT_C"/>
    <property type="match status" value="1"/>
</dbReference>
<keyword evidence="4" id="KW-1185">Reference proteome</keyword>
<evidence type="ECO:0000313" key="3">
    <source>
        <dbReference type="EMBL" id="KNZ68747.1"/>
    </source>
</evidence>
<dbReference type="NCBIfam" id="TIGR03911">
    <property type="entry name" value="pyrrolys_PylD"/>
    <property type="match status" value="1"/>
</dbReference>
<accession>A0A0L6VZJ4</accession>
<evidence type="ECO:0000259" key="1">
    <source>
        <dbReference type="Pfam" id="PF01262"/>
    </source>
</evidence>
<dbReference type="PATRIC" id="fig|281456.6.peg.2740"/>
<dbReference type="Gene3D" id="3.40.50.12150">
    <property type="match status" value="1"/>
</dbReference>
<protein>
    <submittedName>
        <fullName evidence="3">FAD dependent oxidoreductase</fullName>
    </submittedName>
</protein>
<dbReference type="RefSeq" id="WP_052218664.1">
    <property type="nucleotide sequence ID" value="NZ_LGTE01000022.1"/>
</dbReference>
<organism evidence="3 4">
    <name type="scientific">Thermincola ferriacetica</name>
    <dbReference type="NCBI Taxonomy" id="281456"/>
    <lineage>
        <taxon>Bacteria</taxon>
        <taxon>Bacillati</taxon>
        <taxon>Bacillota</taxon>
        <taxon>Clostridia</taxon>
        <taxon>Eubacteriales</taxon>
        <taxon>Thermincolaceae</taxon>
        <taxon>Thermincola</taxon>
    </lineage>
</organism>
<feature type="domain" description="Alanine dehydrogenase/pyridine nucleotide transhydrogenase NAD(H)-binding" evidence="1">
    <location>
        <begin position="141"/>
        <end position="207"/>
    </location>
</feature>
<proteinExistence type="predicted"/>
<reference evidence="4" key="1">
    <citation type="submission" date="2015-07" db="EMBL/GenBank/DDBJ databases">
        <title>Complete Genome of Thermincola ferriacetica strain Z-0001T.</title>
        <authorList>
            <person name="Lusk B."/>
            <person name="Badalamenti J.P."/>
            <person name="Parameswaran P."/>
            <person name="Bond D.R."/>
            <person name="Torres C.I."/>
        </authorList>
    </citation>
    <scope>NUCLEOTIDE SEQUENCE [LARGE SCALE GENOMIC DNA]</scope>
    <source>
        <strain evidence="4">Z-0001</strain>
    </source>
</reference>
<dbReference type="InterPro" id="IPR023914">
    <property type="entry name" value="Pyrrolys_PylD"/>
</dbReference>
<name>A0A0L6VZJ4_9FIRM</name>
<feature type="domain" description="Pyrrolysine biosynthesis protein PylD N-terminal" evidence="2">
    <location>
        <begin position="11"/>
        <end position="123"/>
    </location>
</feature>
<gene>
    <name evidence="3" type="ORF">Tfer_2626</name>
</gene>
<evidence type="ECO:0000313" key="4">
    <source>
        <dbReference type="Proteomes" id="UP000037175"/>
    </source>
</evidence>
<dbReference type="InterPro" id="IPR007698">
    <property type="entry name" value="AlaDH/PNT_NAD(H)-bd"/>
</dbReference>
<comment type="caution">
    <text evidence="3">The sequence shown here is derived from an EMBL/GenBank/DDBJ whole genome shotgun (WGS) entry which is preliminary data.</text>
</comment>
<dbReference type="SUPFAM" id="SSF51735">
    <property type="entry name" value="NAD(P)-binding Rossmann-fold domains"/>
    <property type="match status" value="1"/>
</dbReference>
<evidence type="ECO:0000259" key="2">
    <source>
        <dbReference type="Pfam" id="PF21455"/>
    </source>
</evidence>
<dbReference type="InterPro" id="IPR048757">
    <property type="entry name" value="PylD_N"/>
</dbReference>
<dbReference type="InterPro" id="IPR036291">
    <property type="entry name" value="NAD(P)-bd_dom_sf"/>
</dbReference>
<dbReference type="AlphaFoldDB" id="A0A0L6VZJ4"/>
<dbReference type="Gene3D" id="3.40.50.720">
    <property type="entry name" value="NAD(P)-binding Rossmann-like Domain"/>
    <property type="match status" value="1"/>
</dbReference>